<evidence type="ECO:0000313" key="4">
    <source>
        <dbReference type="Proteomes" id="UP000304912"/>
    </source>
</evidence>
<dbReference type="EMBL" id="CP039852">
    <property type="protein sequence ID" value="QCZ94426.1"/>
    <property type="molecule type" value="Genomic_DNA"/>
</dbReference>
<proteinExistence type="predicted"/>
<keyword evidence="1" id="KW-0732">Signal</keyword>
<reference evidence="3 4" key="1">
    <citation type="submission" date="2019-04" db="EMBL/GenBank/DDBJ databases">
        <title>Salinimonas iocasae sp. nov., a halophilic bacterium isolated from the outer tube casing of tubeworms in Okinawa Trough.</title>
        <authorList>
            <person name="Zhang H."/>
            <person name="Wang H."/>
            <person name="Li C."/>
        </authorList>
    </citation>
    <scope>NUCLEOTIDE SEQUENCE [LARGE SCALE GENOMIC DNA]</scope>
    <source>
        <strain evidence="3 4">KX18D6</strain>
    </source>
</reference>
<evidence type="ECO:0000313" key="3">
    <source>
        <dbReference type="EMBL" id="QCZ94426.1"/>
    </source>
</evidence>
<dbReference type="RefSeq" id="WP_139757165.1">
    <property type="nucleotide sequence ID" value="NZ_CP039852.1"/>
</dbReference>
<dbReference type="OrthoDB" id="9758603at2"/>
<dbReference type="GO" id="GO:0005975">
    <property type="term" value="P:carbohydrate metabolic process"/>
    <property type="evidence" value="ECO:0007669"/>
    <property type="project" value="InterPro"/>
</dbReference>
<dbReference type="SUPFAM" id="SSF51445">
    <property type="entry name" value="(Trans)glycosidases"/>
    <property type="match status" value="1"/>
</dbReference>
<feature type="domain" description="Glycoside hydrolase family 2 catalytic" evidence="2">
    <location>
        <begin position="69"/>
        <end position="235"/>
    </location>
</feature>
<dbReference type="AlphaFoldDB" id="A0A5B7YGD2"/>
<dbReference type="KEGG" id="salk:FBQ74_13545"/>
<protein>
    <recommendedName>
        <fullName evidence="2">Glycoside hydrolase family 2 catalytic domain-containing protein</fullName>
    </recommendedName>
</protein>
<dbReference type="Gene3D" id="3.20.20.80">
    <property type="entry name" value="Glycosidases"/>
    <property type="match status" value="1"/>
</dbReference>
<gene>
    <name evidence="3" type="ORF">FBQ74_13545</name>
</gene>
<dbReference type="InterPro" id="IPR006103">
    <property type="entry name" value="Glyco_hydro_2_cat"/>
</dbReference>
<dbReference type="Proteomes" id="UP000304912">
    <property type="component" value="Chromosome"/>
</dbReference>
<feature type="chain" id="PRO_5023069802" description="Glycoside hydrolase family 2 catalytic domain-containing protein" evidence="1">
    <location>
        <begin position="25"/>
        <end position="439"/>
    </location>
</feature>
<feature type="signal peptide" evidence="1">
    <location>
        <begin position="1"/>
        <end position="24"/>
    </location>
</feature>
<dbReference type="PROSITE" id="PS51257">
    <property type="entry name" value="PROKAR_LIPOPROTEIN"/>
    <property type="match status" value="1"/>
</dbReference>
<organism evidence="3 4">
    <name type="scientific">Salinimonas iocasae</name>
    <dbReference type="NCBI Taxonomy" id="2572577"/>
    <lineage>
        <taxon>Bacteria</taxon>
        <taxon>Pseudomonadati</taxon>
        <taxon>Pseudomonadota</taxon>
        <taxon>Gammaproteobacteria</taxon>
        <taxon>Alteromonadales</taxon>
        <taxon>Alteromonadaceae</taxon>
        <taxon>Alteromonas/Salinimonas group</taxon>
        <taxon>Salinimonas</taxon>
    </lineage>
</organism>
<dbReference type="InterPro" id="IPR017853">
    <property type="entry name" value="GH"/>
</dbReference>
<accession>A0A5B7YGD2</accession>
<sequence length="439" mass="48374">MYNYKLMLAGLCTLLIAACTHSDAETQSQSVSSAASPVKTTLAQTDDGYTILRNGEPYFIKGAGGRTRLALLAKSGANSLRTWDTDNAKAILDEAHKHGLTVMLGLRLGHERHGFDYSDKDAVAKQKAEVRKQVLKYKDHPALLTWGIGNEVDLFYTNKDVWFAVQDIAAMIKKLDPNHLITTVTAGIDKEKLELVLTRVPDIDYLSINIYGGLESLPQDLMDMGYDGPYVVTEWGPTGHWQVERTDWDVPIEQTSTQKAASYRSRYEGGIQGAPGRALGSYAFLWGQKQETTPTWYGVFTEAGYPNEVVDSLYHNWNGEWPEVRAPSIQNFTINGKQATDSIHVQAAESMTAKLTLKEYQDDGTTIRWEVLPESTDIKAGGDPEARPKPVEGLIVDARDGTLTLTAPTAPGGYRLFAYALSGSGKVATANIPFYLDEK</sequence>
<name>A0A5B7YGD2_9ALTE</name>
<dbReference type="GO" id="GO:0004553">
    <property type="term" value="F:hydrolase activity, hydrolyzing O-glycosyl compounds"/>
    <property type="evidence" value="ECO:0007669"/>
    <property type="project" value="InterPro"/>
</dbReference>
<keyword evidence="4" id="KW-1185">Reference proteome</keyword>
<dbReference type="Pfam" id="PF02836">
    <property type="entry name" value="Glyco_hydro_2_C"/>
    <property type="match status" value="1"/>
</dbReference>
<evidence type="ECO:0000256" key="1">
    <source>
        <dbReference type="SAM" id="SignalP"/>
    </source>
</evidence>
<evidence type="ECO:0000259" key="2">
    <source>
        <dbReference type="Pfam" id="PF02836"/>
    </source>
</evidence>